<dbReference type="RefSeq" id="WP_133417686.1">
    <property type="nucleotide sequence ID" value="NZ_SCWD01000002.1"/>
</dbReference>
<name>A0A9Q8CKC9_9STAP</name>
<dbReference type="NCBIfam" id="NF033068">
    <property type="entry name" value="APH_3p"/>
    <property type="match status" value="1"/>
</dbReference>
<evidence type="ECO:0000256" key="8">
    <source>
        <dbReference type="PIRSR" id="PIRSR000706-1"/>
    </source>
</evidence>
<dbReference type="SUPFAM" id="SSF56112">
    <property type="entry name" value="Protein kinase-like (PK-like)"/>
    <property type="match status" value="1"/>
</dbReference>
<keyword evidence="5 7" id="KW-0067">ATP-binding</keyword>
<sequence>MKIDEIVIPQKIATHIKNQNYTKDTIGRSHSSVILFDNYVLKIESLSLESKNELILMKWLKGRLPVPEIIAHCEEDGYNFLLMSRLQGDMLYEVDSSIELYVKSLKQLKEIDYRDCPVDNRLEHYLKQAQYNVDNDLVDLDNVNPDTFGPEGFKDSQDLLQWLKDNQPEEELSYSHGDLCMPNILVKNNEIIGYIDLGRGGICDRYRDIALCYRSYLYNTEITEEKLQSKLEQLLDFKLDMEKIRYYILIDELF</sequence>
<feature type="domain" description="Aminoglycoside phosphotransferase" evidence="10">
    <location>
        <begin position="38"/>
        <end position="218"/>
    </location>
</feature>
<dbReference type="InterPro" id="IPR011009">
    <property type="entry name" value="Kinase-like_dom_sf"/>
</dbReference>
<keyword evidence="2 7" id="KW-0808">Transferase</keyword>
<evidence type="ECO:0000256" key="7">
    <source>
        <dbReference type="PIRNR" id="PIRNR000706"/>
    </source>
</evidence>
<dbReference type="Gene3D" id="3.90.1200.10">
    <property type="match status" value="1"/>
</dbReference>
<dbReference type="PANTHER" id="PTHR21310:SF41">
    <property type="entry name" value="3'-PHOSPHOTRANSFERASE, PUTATIVE-RELATED"/>
    <property type="match status" value="1"/>
</dbReference>
<feature type="active site" description="Proton acceptor" evidence="8">
    <location>
        <position position="178"/>
    </location>
</feature>
<protein>
    <submittedName>
        <fullName evidence="11">Aminoglycoside 3'-phosphotransferase</fullName>
    </submittedName>
</protein>
<dbReference type="GO" id="GO:0016301">
    <property type="term" value="F:kinase activity"/>
    <property type="evidence" value="ECO:0007669"/>
    <property type="project" value="UniProtKB-KW"/>
</dbReference>
<dbReference type="Proteomes" id="UP000295280">
    <property type="component" value="Unassembled WGS sequence"/>
</dbReference>
<dbReference type="Gene3D" id="3.30.200.20">
    <property type="entry name" value="Phosphorylase Kinase, domain 1"/>
    <property type="match status" value="1"/>
</dbReference>
<evidence type="ECO:0000313" key="12">
    <source>
        <dbReference type="Proteomes" id="UP000295280"/>
    </source>
</evidence>
<dbReference type="GO" id="GO:0046872">
    <property type="term" value="F:metal ion binding"/>
    <property type="evidence" value="ECO:0007669"/>
    <property type="project" value="UniProtKB-KW"/>
</dbReference>
<comment type="similarity">
    <text evidence="1 7">Belongs to the aminoglycoside phosphotransferase family.</text>
</comment>
<dbReference type="OrthoDB" id="3806873at2"/>
<dbReference type="InterPro" id="IPR024165">
    <property type="entry name" value="Kan/Strep_kinase"/>
</dbReference>
<dbReference type="InterPro" id="IPR002575">
    <property type="entry name" value="Aminoglycoside_PTrfase"/>
</dbReference>
<proteinExistence type="inferred from homology"/>
<evidence type="ECO:0000256" key="4">
    <source>
        <dbReference type="ARBA" id="ARBA00022777"/>
    </source>
</evidence>
<comment type="caution">
    <text evidence="11">The sequence shown here is derived from an EMBL/GenBank/DDBJ whole genome shotgun (WGS) entry which is preliminary data.</text>
</comment>
<evidence type="ECO:0000256" key="5">
    <source>
        <dbReference type="ARBA" id="ARBA00022840"/>
    </source>
</evidence>
<evidence type="ECO:0000259" key="10">
    <source>
        <dbReference type="Pfam" id="PF01636"/>
    </source>
</evidence>
<evidence type="ECO:0000313" key="11">
    <source>
        <dbReference type="EMBL" id="TDM02199.1"/>
    </source>
</evidence>
<reference evidence="11 12" key="1">
    <citation type="submission" date="2019-01" db="EMBL/GenBank/DDBJ databases">
        <title>Draft genome sequences of the type strains of six Macrococcus species.</title>
        <authorList>
            <person name="Mazhar S."/>
            <person name="Altermann E."/>
            <person name="Hill C."/>
            <person name="Mcauliffe O."/>
        </authorList>
    </citation>
    <scope>NUCLEOTIDE SEQUENCE [LARGE SCALE GENOMIC DNA]</scope>
    <source>
        <strain evidence="11 12">ATCC 51828</strain>
    </source>
</reference>
<dbReference type="PIRSF" id="PIRSF000706">
    <property type="entry name" value="Kanamycin_kin"/>
    <property type="match status" value="1"/>
</dbReference>
<dbReference type="GO" id="GO:0046677">
    <property type="term" value="P:response to antibiotic"/>
    <property type="evidence" value="ECO:0007669"/>
    <property type="project" value="UniProtKB-KW"/>
</dbReference>
<keyword evidence="6 7" id="KW-0046">Antibiotic resistance</keyword>
<evidence type="ECO:0000256" key="6">
    <source>
        <dbReference type="ARBA" id="ARBA00023251"/>
    </source>
</evidence>
<keyword evidence="3 7" id="KW-0547">Nucleotide-binding</keyword>
<gene>
    <name evidence="11" type="ORF">ERX40_06485</name>
</gene>
<evidence type="ECO:0000256" key="3">
    <source>
        <dbReference type="ARBA" id="ARBA00022741"/>
    </source>
</evidence>
<dbReference type="CDD" id="cd05150">
    <property type="entry name" value="APH"/>
    <property type="match status" value="1"/>
</dbReference>
<dbReference type="PANTHER" id="PTHR21310">
    <property type="entry name" value="AMINOGLYCOSIDE PHOSPHOTRANSFERASE-RELATED-RELATED"/>
    <property type="match status" value="1"/>
</dbReference>
<dbReference type="InterPro" id="IPR051678">
    <property type="entry name" value="AGP_Transferase"/>
</dbReference>
<evidence type="ECO:0000256" key="1">
    <source>
        <dbReference type="ARBA" id="ARBA00006219"/>
    </source>
</evidence>
<evidence type="ECO:0000256" key="2">
    <source>
        <dbReference type="ARBA" id="ARBA00022679"/>
    </source>
</evidence>
<dbReference type="EMBL" id="SCWD01000002">
    <property type="protein sequence ID" value="TDM02199.1"/>
    <property type="molecule type" value="Genomic_DNA"/>
</dbReference>
<keyword evidence="9" id="KW-0479">Metal-binding</keyword>
<dbReference type="GO" id="GO:0016773">
    <property type="term" value="F:phosphotransferase activity, alcohol group as acceptor"/>
    <property type="evidence" value="ECO:0007669"/>
    <property type="project" value="InterPro"/>
</dbReference>
<dbReference type="GO" id="GO:0005524">
    <property type="term" value="F:ATP binding"/>
    <property type="evidence" value="ECO:0007669"/>
    <property type="project" value="UniProtKB-KW"/>
</dbReference>
<feature type="binding site" evidence="9">
    <location>
        <position position="196"/>
    </location>
    <ligand>
        <name>Mg(2+)</name>
        <dbReference type="ChEBI" id="CHEBI:18420"/>
    </ligand>
</feature>
<dbReference type="Pfam" id="PF01636">
    <property type="entry name" value="APH"/>
    <property type="match status" value="1"/>
</dbReference>
<dbReference type="AlphaFoldDB" id="A0A9Q8CKC9"/>
<keyword evidence="4 7" id="KW-0418">Kinase</keyword>
<evidence type="ECO:0000256" key="9">
    <source>
        <dbReference type="PIRSR" id="PIRSR000706-2"/>
    </source>
</evidence>
<keyword evidence="12" id="KW-1185">Reference proteome</keyword>
<keyword evidence="9" id="KW-0460">Magnesium</keyword>
<accession>A0A9Q8CKC9</accession>
<organism evidence="11 12">
    <name type="scientific">Macrococcus carouselicus</name>
    <dbReference type="NCBI Taxonomy" id="69969"/>
    <lineage>
        <taxon>Bacteria</taxon>
        <taxon>Bacillati</taxon>
        <taxon>Bacillota</taxon>
        <taxon>Bacilli</taxon>
        <taxon>Bacillales</taxon>
        <taxon>Staphylococcaceae</taxon>
        <taxon>Macrococcus</taxon>
    </lineage>
</organism>
<feature type="binding site" evidence="9">
    <location>
        <position position="183"/>
    </location>
    <ligand>
        <name>Mg(2+)</name>
        <dbReference type="ChEBI" id="CHEBI:18420"/>
    </ligand>
</feature>